<evidence type="ECO:0000313" key="2">
    <source>
        <dbReference type="Proteomes" id="UP001189143"/>
    </source>
</evidence>
<comment type="caution">
    <text evidence="1">The sequence shown here is derived from an EMBL/GenBank/DDBJ whole genome shotgun (WGS) entry which is preliminary data.</text>
</comment>
<dbReference type="EMBL" id="CAMTCP010000026">
    <property type="protein sequence ID" value="CAI3541209.1"/>
    <property type="molecule type" value="Genomic_DNA"/>
</dbReference>
<sequence length="50" mass="5909">MRFKIYCSNELDMDIQNTYYNIEDIPSDECDKNCSVLKNIILVYKVLGEN</sequence>
<organism evidence="1 2">
    <name type="scientific">Clostridium neonatale</name>
    <dbReference type="NCBI Taxonomy" id="137838"/>
    <lineage>
        <taxon>Bacteria</taxon>
        <taxon>Bacillati</taxon>
        <taxon>Bacillota</taxon>
        <taxon>Clostridia</taxon>
        <taxon>Eubacteriales</taxon>
        <taxon>Clostridiaceae</taxon>
        <taxon>Clostridium</taxon>
    </lineage>
</organism>
<name>A0AAD1YEP8_9CLOT</name>
<dbReference type="AlphaFoldDB" id="A0AAD1YEP8"/>
<gene>
    <name evidence="1" type="ORF">CNEO2_1230010</name>
</gene>
<proteinExistence type="predicted"/>
<evidence type="ECO:0000313" key="1">
    <source>
        <dbReference type="EMBL" id="CAI3541209.1"/>
    </source>
</evidence>
<dbReference type="Proteomes" id="UP001189143">
    <property type="component" value="Unassembled WGS sequence"/>
</dbReference>
<protein>
    <submittedName>
        <fullName evidence="1">Uncharacterized protein</fullName>
    </submittedName>
</protein>
<reference evidence="1" key="1">
    <citation type="submission" date="2022-10" db="EMBL/GenBank/DDBJ databases">
        <authorList>
            <person name="Aires J."/>
            <person name="Mesa V."/>
        </authorList>
    </citation>
    <scope>NUCLEOTIDE SEQUENCE</scope>
    <source>
        <strain evidence="1">Clostridium neonatale JD116</strain>
    </source>
</reference>
<accession>A0AAD1YEP8</accession>